<feature type="domain" description="Smf/DprA SLOG" evidence="2">
    <location>
        <begin position="76"/>
        <end position="263"/>
    </location>
</feature>
<dbReference type="Pfam" id="PF02481">
    <property type="entry name" value="DNA_processg_A"/>
    <property type="match status" value="1"/>
</dbReference>
<evidence type="ECO:0000313" key="3">
    <source>
        <dbReference type="EMBL" id="GES07990.1"/>
    </source>
</evidence>
<proteinExistence type="inferred from homology"/>
<dbReference type="SUPFAM" id="SSF102405">
    <property type="entry name" value="MCP/YpsA-like"/>
    <property type="match status" value="1"/>
</dbReference>
<dbReference type="RefSeq" id="WP_155353641.1">
    <property type="nucleotide sequence ID" value="NZ_BAAAHL010000012.1"/>
</dbReference>
<protein>
    <recommendedName>
        <fullName evidence="2">Smf/DprA SLOG domain-containing protein</fullName>
    </recommendedName>
</protein>
<dbReference type="PANTHER" id="PTHR43022:SF1">
    <property type="entry name" value="PROTEIN SMF"/>
    <property type="match status" value="1"/>
</dbReference>
<comment type="similarity">
    <text evidence="1">Belongs to the DprA/Smf family.</text>
</comment>
<dbReference type="OrthoDB" id="9785707at2"/>
<comment type="caution">
    <text evidence="3">The sequence shown here is derived from an EMBL/GenBank/DDBJ whole genome shotgun (WGS) entry which is preliminary data.</text>
</comment>
<dbReference type="Proteomes" id="UP000331127">
    <property type="component" value="Unassembled WGS sequence"/>
</dbReference>
<evidence type="ECO:0000313" key="4">
    <source>
        <dbReference type="Proteomes" id="UP000331127"/>
    </source>
</evidence>
<dbReference type="GO" id="GO:0009294">
    <property type="term" value="P:DNA-mediated transformation"/>
    <property type="evidence" value="ECO:0007669"/>
    <property type="project" value="InterPro"/>
</dbReference>
<organism evidence="3 4">
    <name type="scientific">Acrocarpospora macrocephala</name>
    <dbReference type="NCBI Taxonomy" id="150177"/>
    <lineage>
        <taxon>Bacteria</taxon>
        <taxon>Bacillati</taxon>
        <taxon>Actinomycetota</taxon>
        <taxon>Actinomycetes</taxon>
        <taxon>Streptosporangiales</taxon>
        <taxon>Streptosporangiaceae</taxon>
        <taxon>Acrocarpospora</taxon>
    </lineage>
</organism>
<dbReference type="InterPro" id="IPR057666">
    <property type="entry name" value="DrpA_SLOG"/>
</dbReference>
<dbReference type="EMBL" id="BLAE01000008">
    <property type="protein sequence ID" value="GES07990.1"/>
    <property type="molecule type" value="Genomic_DNA"/>
</dbReference>
<name>A0A5M3WI36_9ACTN</name>
<dbReference type="InterPro" id="IPR003488">
    <property type="entry name" value="DprA"/>
</dbReference>
<dbReference type="Gene3D" id="3.40.50.450">
    <property type="match status" value="1"/>
</dbReference>
<evidence type="ECO:0000259" key="2">
    <source>
        <dbReference type="Pfam" id="PF02481"/>
    </source>
</evidence>
<dbReference type="AlphaFoldDB" id="A0A5M3WI36"/>
<reference evidence="3 4" key="1">
    <citation type="submission" date="2019-10" db="EMBL/GenBank/DDBJ databases">
        <title>Whole genome shotgun sequence of Acrocarpospora macrocephala NBRC 16266.</title>
        <authorList>
            <person name="Ichikawa N."/>
            <person name="Kimura A."/>
            <person name="Kitahashi Y."/>
            <person name="Komaki H."/>
            <person name="Oguchi A."/>
        </authorList>
    </citation>
    <scope>NUCLEOTIDE SEQUENCE [LARGE SCALE GENOMIC DNA]</scope>
    <source>
        <strain evidence="3 4">NBRC 16266</strain>
    </source>
</reference>
<gene>
    <name evidence="3" type="ORF">Amac_015850</name>
</gene>
<dbReference type="PANTHER" id="PTHR43022">
    <property type="entry name" value="PROTEIN SMF"/>
    <property type="match status" value="1"/>
</dbReference>
<evidence type="ECO:0000256" key="1">
    <source>
        <dbReference type="ARBA" id="ARBA00006525"/>
    </source>
</evidence>
<keyword evidence="4" id="KW-1185">Reference proteome</keyword>
<sequence length="303" mass="33636">MARWDSRKRAELVAALHRAPSEGDQRELVQRVTEEGSVQTFLRERLGPADLFSDPIDAALEEARLEIVSWEQDGIQVLTMGDDLYPHRLRDVFDKPPLLFARGTVWADDQGVAVIGSRHVSDNGRRIASELATRLVERELTVVSGLAAGVDTAAHQGALRAGGRTVAVIGTGIRRAYPPENQELHRVIADHGTVFSQFWPDQQANKLTFPMRNGTMSGYAIATIIVEASEHSGTRIQARKAVEHGRPVILMSTVIDRTSWGQQMADRPDVHVANTVDEAMRIVETVLDRPNEIERLFLDALTR</sequence>
<accession>A0A5M3WI36</accession>